<keyword evidence="1 6" id="KW-0597">Phosphoprotein</keyword>
<dbReference type="SUPFAM" id="SSF46894">
    <property type="entry name" value="C-terminal effector domain of the bipartite response regulators"/>
    <property type="match status" value="1"/>
</dbReference>
<dbReference type="EMBL" id="MLYP01000049">
    <property type="protein sequence ID" value="OIJ89797.1"/>
    <property type="molecule type" value="Genomic_DNA"/>
</dbReference>
<dbReference type="Pfam" id="PF00072">
    <property type="entry name" value="Response_reg"/>
    <property type="match status" value="1"/>
</dbReference>
<evidence type="ECO:0000313" key="10">
    <source>
        <dbReference type="EMBL" id="OIJ89797.1"/>
    </source>
</evidence>
<accession>A0A1S2P843</accession>
<feature type="domain" description="Response regulatory" evidence="8">
    <location>
        <begin position="2"/>
        <end position="111"/>
    </location>
</feature>
<dbReference type="GO" id="GO:0005829">
    <property type="term" value="C:cytosol"/>
    <property type="evidence" value="ECO:0007669"/>
    <property type="project" value="TreeGrafter"/>
</dbReference>
<dbReference type="InterPro" id="IPR011006">
    <property type="entry name" value="CheY-like_superfamily"/>
</dbReference>
<dbReference type="Proteomes" id="UP000179935">
    <property type="component" value="Unassembled WGS sequence"/>
</dbReference>
<organism evidence="10 11">
    <name type="scientific">Streptomyces colonosanans</name>
    <dbReference type="NCBI Taxonomy" id="1428652"/>
    <lineage>
        <taxon>Bacteria</taxon>
        <taxon>Bacillati</taxon>
        <taxon>Actinomycetota</taxon>
        <taxon>Actinomycetes</taxon>
        <taxon>Kitasatosporales</taxon>
        <taxon>Streptomycetaceae</taxon>
        <taxon>Streptomyces</taxon>
    </lineage>
</organism>
<dbReference type="SMART" id="SM00862">
    <property type="entry name" value="Trans_reg_C"/>
    <property type="match status" value="1"/>
</dbReference>
<dbReference type="RefSeq" id="WP_071367629.1">
    <property type="nucleotide sequence ID" value="NZ_MLYP01000049.1"/>
</dbReference>
<sequence length="229" mass="25141">MRLLLVEDDEPVAESLLRALPGGWVEWVTTGAAALAHPGPYDLVLLDLGLPGNDGPAVLRELVKRSHVPVIVLCARGDRAARVLSLELGADDHVWKPFEVSEVLARIRAVVRLPRPLRQPGYGPERHGTRLTIDRETARVHVDGEEVALSLKEYDLLACLAEAPGVVKTRRQILREVWNTDWDGPTKELDVYMARLRRKLAGAVTIEPVRSIGFRLMVPEGDGPPGSAG</sequence>
<evidence type="ECO:0000256" key="6">
    <source>
        <dbReference type="PROSITE-ProRule" id="PRU00169"/>
    </source>
</evidence>
<dbReference type="PANTHER" id="PTHR48111">
    <property type="entry name" value="REGULATOR OF RPOS"/>
    <property type="match status" value="1"/>
</dbReference>
<feature type="modified residue" description="4-aspartylphosphate" evidence="6">
    <location>
        <position position="47"/>
    </location>
</feature>
<proteinExistence type="predicted"/>
<dbReference type="InterPro" id="IPR039420">
    <property type="entry name" value="WalR-like"/>
</dbReference>
<keyword evidence="2" id="KW-0805">Transcription regulation</keyword>
<dbReference type="GO" id="GO:0000976">
    <property type="term" value="F:transcription cis-regulatory region binding"/>
    <property type="evidence" value="ECO:0007669"/>
    <property type="project" value="TreeGrafter"/>
</dbReference>
<evidence type="ECO:0000313" key="11">
    <source>
        <dbReference type="Proteomes" id="UP000179935"/>
    </source>
</evidence>
<dbReference type="Pfam" id="PF00486">
    <property type="entry name" value="Trans_reg_C"/>
    <property type="match status" value="1"/>
</dbReference>
<comment type="caution">
    <text evidence="10">The sequence shown here is derived from an EMBL/GenBank/DDBJ whole genome shotgun (WGS) entry which is preliminary data.</text>
</comment>
<protein>
    <recommendedName>
        <fullName evidence="5">Sensory transduction protein RegX3</fullName>
    </recommendedName>
</protein>
<dbReference type="GO" id="GO:0032993">
    <property type="term" value="C:protein-DNA complex"/>
    <property type="evidence" value="ECO:0007669"/>
    <property type="project" value="TreeGrafter"/>
</dbReference>
<dbReference type="GO" id="GO:0000156">
    <property type="term" value="F:phosphorelay response regulator activity"/>
    <property type="evidence" value="ECO:0007669"/>
    <property type="project" value="TreeGrafter"/>
</dbReference>
<keyword evidence="11" id="KW-1185">Reference proteome</keyword>
<dbReference type="Gene3D" id="1.10.10.10">
    <property type="entry name" value="Winged helix-like DNA-binding domain superfamily/Winged helix DNA-binding domain"/>
    <property type="match status" value="1"/>
</dbReference>
<dbReference type="AlphaFoldDB" id="A0A1S2P843"/>
<keyword evidence="3 7" id="KW-0238">DNA-binding</keyword>
<evidence type="ECO:0000259" key="9">
    <source>
        <dbReference type="PROSITE" id="PS51755"/>
    </source>
</evidence>
<evidence type="ECO:0000256" key="3">
    <source>
        <dbReference type="ARBA" id="ARBA00023125"/>
    </source>
</evidence>
<dbReference type="STRING" id="1428652.BIV24_19515"/>
<evidence type="ECO:0000259" key="8">
    <source>
        <dbReference type="PROSITE" id="PS50110"/>
    </source>
</evidence>
<evidence type="ECO:0000256" key="2">
    <source>
        <dbReference type="ARBA" id="ARBA00023015"/>
    </source>
</evidence>
<dbReference type="InterPro" id="IPR016032">
    <property type="entry name" value="Sig_transdc_resp-reg_C-effctor"/>
</dbReference>
<dbReference type="PANTHER" id="PTHR48111:SF72">
    <property type="entry name" value="SENSORY TRANSDUCTION PROTEIN REGX3"/>
    <property type="match status" value="1"/>
</dbReference>
<evidence type="ECO:0000256" key="4">
    <source>
        <dbReference type="ARBA" id="ARBA00023163"/>
    </source>
</evidence>
<name>A0A1S2P843_9ACTN</name>
<dbReference type="PROSITE" id="PS50110">
    <property type="entry name" value="RESPONSE_REGULATORY"/>
    <property type="match status" value="1"/>
</dbReference>
<feature type="DNA-binding region" description="OmpR/PhoB-type" evidence="7">
    <location>
        <begin position="122"/>
        <end position="218"/>
    </location>
</feature>
<feature type="domain" description="OmpR/PhoB-type" evidence="9">
    <location>
        <begin position="122"/>
        <end position="218"/>
    </location>
</feature>
<dbReference type="SUPFAM" id="SSF52172">
    <property type="entry name" value="CheY-like"/>
    <property type="match status" value="1"/>
</dbReference>
<reference evidence="10 11" key="1">
    <citation type="submission" date="2016-10" db="EMBL/GenBank/DDBJ databases">
        <title>Genome sequence of Streptomyces sp. MUSC 93.</title>
        <authorList>
            <person name="Lee L.-H."/>
            <person name="Ser H.-L."/>
            <person name="Law J.W.-F."/>
        </authorList>
    </citation>
    <scope>NUCLEOTIDE SEQUENCE [LARGE SCALE GENOMIC DNA]</scope>
    <source>
        <strain evidence="10 11">MUSC 93</strain>
    </source>
</reference>
<dbReference type="CDD" id="cd00383">
    <property type="entry name" value="trans_reg_C"/>
    <property type="match status" value="1"/>
</dbReference>
<dbReference type="InterPro" id="IPR001789">
    <property type="entry name" value="Sig_transdc_resp-reg_receiver"/>
</dbReference>
<evidence type="ECO:0000256" key="5">
    <source>
        <dbReference type="ARBA" id="ARBA00041201"/>
    </source>
</evidence>
<gene>
    <name evidence="10" type="ORF">BIV24_19515</name>
</gene>
<evidence type="ECO:0000256" key="1">
    <source>
        <dbReference type="ARBA" id="ARBA00022553"/>
    </source>
</evidence>
<evidence type="ECO:0000256" key="7">
    <source>
        <dbReference type="PROSITE-ProRule" id="PRU01091"/>
    </source>
</evidence>
<keyword evidence="4" id="KW-0804">Transcription</keyword>
<dbReference type="Gene3D" id="3.40.50.2300">
    <property type="match status" value="1"/>
</dbReference>
<dbReference type="InterPro" id="IPR036388">
    <property type="entry name" value="WH-like_DNA-bd_sf"/>
</dbReference>
<dbReference type="SMART" id="SM00448">
    <property type="entry name" value="REC"/>
    <property type="match status" value="1"/>
</dbReference>
<dbReference type="GO" id="GO:0006355">
    <property type="term" value="P:regulation of DNA-templated transcription"/>
    <property type="evidence" value="ECO:0007669"/>
    <property type="project" value="InterPro"/>
</dbReference>
<dbReference type="PROSITE" id="PS51755">
    <property type="entry name" value="OMPR_PHOB"/>
    <property type="match status" value="1"/>
</dbReference>
<dbReference type="InterPro" id="IPR001867">
    <property type="entry name" value="OmpR/PhoB-type_DNA-bd"/>
</dbReference>
<dbReference type="OrthoDB" id="5242643at2"/>